<evidence type="ECO:0000256" key="2">
    <source>
        <dbReference type="ARBA" id="ARBA00005551"/>
    </source>
</evidence>
<proteinExistence type="inferred from homology"/>
<reference evidence="13 14" key="1">
    <citation type="journal article" date="2023" name="Int. J. Syst. Evol. Microbiol.">
        <title>Ligilactobacillus ubinensis sp. nov., a novel species isolated from the wild ferment of a durian fruit (Durio zibethinus).</title>
        <authorList>
            <person name="Heng Y.C."/>
            <person name="Menon N."/>
            <person name="Chen B."/>
            <person name="Loo B.Z.L."/>
            <person name="Wong G.W.J."/>
            <person name="Lim A.C.H."/>
            <person name="Silvaraju S."/>
            <person name="Kittelmann S."/>
        </authorList>
    </citation>
    <scope>NUCLEOTIDE SEQUENCE [LARGE SCALE GENOMIC DNA]</scope>
    <source>
        <strain evidence="13 14">WILCCON 0076</strain>
    </source>
</reference>
<comment type="similarity">
    <text evidence="2">Belongs to the monovalent cation:proton antiporter 2 (CPA2) transporter (TC 2.A.37) family.</text>
</comment>
<dbReference type="NCBIfam" id="TIGR00932">
    <property type="entry name" value="2a37"/>
    <property type="match status" value="1"/>
</dbReference>
<dbReference type="Proteomes" id="UP001139006">
    <property type="component" value="Unassembled WGS sequence"/>
</dbReference>
<keyword evidence="9 11" id="KW-0472">Membrane</keyword>
<dbReference type="RefSeq" id="WP_253362018.1">
    <property type="nucleotide sequence ID" value="NZ_JAIULA010000028.1"/>
</dbReference>
<feature type="transmembrane region" description="Helical" evidence="11">
    <location>
        <begin position="268"/>
        <end position="288"/>
    </location>
</feature>
<evidence type="ECO:0000256" key="7">
    <source>
        <dbReference type="ARBA" id="ARBA00023053"/>
    </source>
</evidence>
<dbReference type="PANTHER" id="PTHR43562:SF3">
    <property type="entry name" value="SODIUM ION_PROTON EXCHANGER (EUROFUNG)"/>
    <property type="match status" value="1"/>
</dbReference>
<protein>
    <submittedName>
        <fullName evidence="13">Cation:proton antiporter</fullName>
    </submittedName>
</protein>
<evidence type="ECO:0000256" key="4">
    <source>
        <dbReference type="ARBA" id="ARBA00022449"/>
    </source>
</evidence>
<dbReference type="GO" id="GO:0008324">
    <property type="term" value="F:monoatomic cation transmembrane transporter activity"/>
    <property type="evidence" value="ECO:0007669"/>
    <property type="project" value="InterPro"/>
</dbReference>
<name>A0A9X2FLE6_9LACO</name>
<keyword evidence="3" id="KW-0813">Transport</keyword>
<comment type="caution">
    <text evidence="13">The sequence shown here is derived from an EMBL/GenBank/DDBJ whole genome shotgun (WGS) entry which is preliminary data.</text>
</comment>
<dbReference type="GO" id="GO:0016020">
    <property type="term" value="C:membrane"/>
    <property type="evidence" value="ECO:0007669"/>
    <property type="project" value="UniProtKB-SubCell"/>
</dbReference>
<evidence type="ECO:0000313" key="13">
    <source>
        <dbReference type="EMBL" id="MCP0887857.1"/>
    </source>
</evidence>
<evidence type="ECO:0000313" key="14">
    <source>
        <dbReference type="Proteomes" id="UP001139006"/>
    </source>
</evidence>
<dbReference type="Pfam" id="PF00999">
    <property type="entry name" value="Na_H_Exchanger"/>
    <property type="match status" value="1"/>
</dbReference>
<evidence type="ECO:0000256" key="8">
    <source>
        <dbReference type="ARBA" id="ARBA00023065"/>
    </source>
</evidence>
<dbReference type="EMBL" id="JAIULA010000028">
    <property type="protein sequence ID" value="MCP0887857.1"/>
    <property type="molecule type" value="Genomic_DNA"/>
</dbReference>
<evidence type="ECO:0000256" key="9">
    <source>
        <dbReference type="ARBA" id="ARBA00023136"/>
    </source>
</evidence>
<dbReference type="GO" id="GO:0006814">
    <property type="term" value="P:sodium ion transport"/>
    <property type="evidence" value="ECO:0007669"/>
    <property type="project" value="UniProtKB-KW"/>
</dbReference>
<feature type="transmembrane region" description="Helical" evidence="11">
    <location>
        <begin position="145"/>
        <end position="169"/>
    </location>
</feature>
<dbReference type="PANTHER" id="PTHR43562">
    <property type="entry name" value="NAPA-TYPE SODIUM/HYDROGEN ANTIPORTER"/>
    <property type="match status" value="1"/>
</dbReference>
<keyword evidence="7" id="KW-0915">Sodium</keyword>
<evidence type="ECO:0000259" key="12">
    <source>
        <dbReference type="Pfam" id="PF00999"/>
    </source>
</evidence>
<keyword evidence="4" id="KW-0050">Antiport</keyword>
<feature type="transmembrane region" description="Helical" evidence="11">
    <location>
        <begin position="85"/>
        <end position="102"/>
    </location>
</feature>
<feature type="transmembrane region" description="Helical" evidence="11">
    <location>
        <begin position="221"/>
        <end position="247"/>
    </location>
</feature>
<evidence type="ECO:0000256" key="3">
    <source>
        <dbReference type="ARBA" id="ARBA00022448"/>
    </source>
</evidence>
<dbReference type="InterPro" id="IPR004771">
    <property type="entry name" value="K/H_exchanger"/>
</dbReference>
<keyword evidence="5 11" id="KW-0812">Transmembrane</keyword>
<feature type="transmembrane region" description="Helical" evidence="11">
    <location>
        <begin position="52"/>
        <end position="70"/>
    </location>
</feature>
<keyword evidence="6 11" id="KW-1133">Transmembrane helix</keyword>
<evidence type="ECO:0000256" key="5">
    <source>
        <dbReference type="ARBA" id="ARBA00022692"/>
    </source>
</evidence>
<dbReference type="AlphaFoldDB" id="A0A9X2FLE6"/>
<feature type="transmembrane region" description="Helical" evidence="11">
    <location>
        <begin position="181"/>
        <end position="201"/>
    </location>
</feature>
<feature type="transmembrane region" description="Helical" evidence="11">
    <location>
        <begin position="28"/>
        <end position="47"/>
    </location>
</feature>
<keyword evidence="10" id="KW-0739">Sodium transport</keyword>
<dbReference type="InterPro" id="IPR038770">
    <property type="entry name" value="Na+/solute_symporter_sf"/>
</dbReference>
<evidence type="ECO:0000256" key="1">
    <source>
        <dbReference type="ARBA" id="ARBA00004141"/>
    </source>
</evidence>
<feature type="transmembrane region" description="Helical" evidence="11">
    <location>
        <begin position="360"/>
        <end position="380"/>
    </location>
</feature>
<dbReference type="GO" id="GO:0015297">
    <property type="term" value="F:antiporter activity"/>
    <property type="evidence" value="ECO:0007669"/>
    <property type="project" value="UniProtKB-KW"/>
</dbReference>
<evidence type="ECO:0000256" key="6">
    <source>
        <dbReference type="ARBA" id="ARBA00022989"/>
    </source>
</evidence>
<keyword evidence="14" id="KW-1185">Reference proteome</keyword>
<sequence>MEFIGTLCLILIATTIGGHLSSRFNLPAVIGELLVGVLLGPALLNWIQQTNFVHFFAEIGVVILMFIAGLESDLSLLRRYIKPSIYVAVLGMLFPIGITYLIGRYFQFSQLESLFLGVTFAATSVSISVVVLQEMKKLDSKEGTIILGAAVVDDILAVIVLSCLISFSGNQIEDTSSNQSMIVSLLLQVGYFGLLFILGRWVIPTIMKFSERLLVPTSETLISLVICLGLSYLADIVGLSTVIGAFFAGIAIGQTDYKKAIDHSIEPIGYAIFIPVFFVSIGLNMTLTGIITDFWLFFILSIGGILSKLLGAGLGAKIVDFSWESSLLIGSGMVSRGEMALIIAQLGVQSKLLSTDRYSAVIGAIIMTTFAAPFLLRGLISKDKPKEELR</sequence>
<feature type="transmembrane region" description="Helical" evidence="11">
    <location>
        <begin position="294"/>
        <end position="315"/>
    </location>
</feature>
<feature type="domain" description="Cation/H+ exchanger transmembrane" evidence="12">
    <location>
        <begin position="11"/>
        <end position="377"/>
    </location>
</feature>
<comment type="subcellular location">
    <subcellularLocation>
        <location evidence="1">Membrane</location>
        <topology evidence="1">Multi-pass membrane protein</topology>
    </subcellularLocation>
</comment>
<dbReference type="InterPro" id="IPR006153">
    <property type="entry name" value="Cation/H_exchanger_TM"/>
</dbReference>
<feature type="transmembrane region" description="Helical" evidence="11">
    <location>
        <begin position="114"/>
        <end position="133"/>
    </location>
</feature>
<dbReference type="GO" id="GO:1902600">
    <property type="term" value="P:proton transmembrane transport"/>
    <property type="evidence" value="ECO:0007669"/>
    <property type="project" value="InterPro"/>
</dbReference>
<organism evidence="13 14">
    <name type="scientific">Ligilactobacillus ubinensis</name>
    <dbReference type="NCBI Taxonomy" id="2876789"/>
    <lineage>
        <taxon>Bacteria</taxon>
        <taxon>Bacillati</taxon>
        <taxon>Bacillota</taxon>
        <taxon>Bacilli</taxon>
        <taxon>Lactobacillales</taxon>
        <taxon>Lactobacillaceae</taxon>
        <taxon>Ligilactobacillus</taxon>
    </lineage>
</organism>
<keyword evidence="8" id="KW-0406">Ion transport</keyword>
<gene>
    <name evidence="13" type="ORF">LB941_11005</name>
</gene>
<dbReference type="Gene3D" id="1.20.1530.20">
    <property type="match status" value="1"/>
</dbReference>
<evidence type="ECO:0000256" key="11">
    <source>
        <dbReference type="SAM" id="Phobius"/>
    </source>
</evidence>
<accession>A0A9X2FLE6</accession>
<evidence type="ECO:0000256" key="10">
    <source>
        <dbReference type="ARBA" id="ARBA00023201"/>
    </source>
</evidence>